<organism evidence="4 5">
    <name type="scientific">Punica granatum</name>
    <name type="common">Pomegranate</name>
    <dbReference type="NCBI Taxonomy" id="22663"/>
    <lineage>
        <taxon>Eukaryota</taxon>
        <taxon>Viridiplantae</taxon>
        <taxon>Streptophyta</taxon>
        <taxon>Embryophyta</taxon>
        <taxon>Tracheophyta</taxon>
        <taxon>Spermatophyta</taxon>
        <taxon>Magnoliopsida</taxon>
        <taxon>eudicotyledons</taxon>
        <taxon>Gunneridae</taxon>
        <taxon>Pentapetalae</taxon>
        <taxon>rosids</taxon>
        <taxon>malvids</taxon>
        <taxon>Myrtales</taxon>
        <taxon>Lythraceae</taxon>
        <taxon>Punica</taxon>
    </lineage>
</organism>
<dbReference type="InterPro" id="IPR002156">
    <property type="entry name" value="RNaseH_domain"/>
</dbReference>
<feature type="region of interest" description="Disordered" evidence="1">
    <location>
        <begin position="100"/>
        <end position="145"/>
    </location>
</feature>
<keyword evidence="4" id="KW-1185">Reference proteome</keyword>
<dbReference type="PROSITE" id="PS50994">
    <property type="entry name" value="INTEGRASE"/>
    <property type="match status" value="1"/>
</dbReference>
<evidence type="ECO:0000259" key="3">
    <source>
        <dbReference type="PROSITE" id="PS50994"/>
    </source>
</evidence>
<dbReference type="PANTHER" id="PTHR48475">
    <property type="entry name" value="RIBONUCLEASE H"/>
    <property type="match status" value="1"/>
</dbReference>
<dbReference type="GeneID" id="116214413"/>
<dbReference type="RefSeq" id="XP_031405682.1">
    <property type="nucleotide sequence ID" value="XM_031549822.1"/>
</dbReference>
<dbReference type="InterPro" id="IPR012337">
    <property type="entry name" value="RNaseH-like_sf"/>
</dbReference>
<dbReference type="GO" id="GO:0004523">
    <property type="term" value="F:RNA-DNA hybrid ribonuclease activity"/>
    <property type="evidence" value="ECO:0007669"/>
    <property type="project" value="InterPro"/>
</dbReference>
<feature type="compositionally biased region" description="Low complexity" evidence="1">
    <location>
        <begin position="51"/>
        <end position="65"/>
    </location>
</feature>
<dbReference type="InterPro" id="IPR000477">
    <property type="entry name" value="RT_dom"/>
</dbReference>
<dbReference type="Gene3D" id="1.10.340.70">
    <property type="match status" value="1"/>
</dbReference>
<dbReference type="InterPro" id="IPR043502">
    <property type="entry name" value="DNA/RNA_pol_sf"/>
</dbReference>
<gene>
    <name evidence="5" type="primary">LOC116214413</name>
</gene>
<feature type="region of interest" description="Disordered" evidence="1">
    <location>
        <begin position="1"/>
        <end position="78"/>
    </location>
</feature>
<dbReference type="Gene3D" id="3.30.420.10">
    <property type="entry name" value="Ribonuclease H-like superfamily/Ribonuclease H"/>
    <property type="match status" value="2"/>
</dbReference>
<dbReference type="Pfam" id="PF13456">
    <property type="entry name" value="RVT_3"/>
    <property type="match status" value="1"/>
</dbReference>
<feature type="compositionally biased region" description="Basic and acidic residues" evidence="1">
    <location>
        <begin position="1"/>
        <end position="13"/>
    </location>
</feature>
<dbReference type="Gene3D" id="3.30.70.270">
    <property type="match status" value="2"/>
</dbReference>
<dbReference type="InterPro" id="IPR041577">
    <property type="entry name" value="RT_RNaseH_2"/>
</dbReference>
<evidence type="ECO:0000313" key="5">
    <source>
        <dbReference type="RefSeq" id="XP_031405682.1"/>
    </source>
</evidence>
<dbReference type="FunFam" id="3.30.70.270:FF:000023">
    <property type="entry name" value="Pol"/>
    <property type="match status" value="1"/>
</dbReference>
<dbReference type="GO" id="GO:0003676">
    <property type="term" value="F:nucleic acid binding"/>
    <property type="evidence" value="ECO:0007669"/>
    <property type="project" value="InterPro"/>
</dbReference>
<dbReference type="SUPFAM" id="SSF53098">
    <property type="entry name" value="Ribonuclease H-like"/>
    <property type="match status" value="2"/>
</dbReference>
<feature type="domain" description="Integrase catalytic" evidence="3">
    <location>
        <begin position="1194"/>
        <end position="1355"/>
    </location>
</feature>
<reference evidence="5" key="2">
    <citation type="submission" date="2025-08" db="UniProtKB">
        <authorList>
            <consortium name="RefSeq"/>
        </authorList>
    </citation>
    <scope>IDENTIFICATION</scope>
    <source>
        <tissue evidence="5">Leaf</tissue>
    </source>
</reference>
<feature type="compositionally biased region" description="Low complexity" evidence="1">
    <location>
        <begin position="14"/>
        <end position="24"/>
    </location>
</feature>
<feature type="compositionally biased region" description="Polar residues" evidence="1">
    <location>
        <begin position="34"/>
        <end position="49"/>
    </location>
</feature>
<evidence type="ECO:0000259" key="2">
    <source>
        <dbReference type="PROSITE" id="PS50879"/>
    </source>
</evidence>
<dbReference type="Proteomes" id="UP000515151">
    <property type="component" value="Chromosome 7"/>
</dbReference>
<dbReference type="InterPro" id="IPR001584">
    <property type="entry name" value="Integrase_cat-core"/>
</dbReference>
<dbReference type="Pfam" id="PF00665">
    <property type="entry name" value="rve"/>
    <property type="match status" value="1"/>
</dbReference>
<dbReference type="GO" id="GO:0015074">
    <property type="term" value="P:DNA integration"/>
    <property type="evidence" value="ECO:0007669"/>
    <property type="project" value="InterPro"/>
</dbReference>
<sequence>MEDPTSKGEESSKKVPTTSSSSSGRRGKEVSVNAVHTAQQAPQQYSMNYTAAPPAAPSFSPQAPQYRPQAPTQSIYYSALPPPPLPAVSSPVVHHYAPAPSQALQHQPPAPRTTQPAQRAPHPQSQQGGAAPSRPRRQFPTLPVPPSHIYRQIREKIGTIAPGPSFDPTIQDQSKQCECHRGAPGHTLDTCWRLRERIQEMIDAKGLVFNAVRPPNIQANPLPDHGSAPGPSINMITVCTSSEDEGKQDGFSPVVIEYVPTEVTVGLTEVDAPHAPLVIDVPAQEPYSNDRVPWTYEGSVGKLEQQFGVMGITRSGRLYENPATTDRGKAPAAEEETRPRTLLTPSKKRVKFIVEEKIITVKGEEDYAIYKETAVPYISVGDDENLPFHSFETISVIRDYGEVGTQEEPRILKIGTSLDSTQRVRMIDFLTKYQEVFAWSYADMPGLDPSIVKHFLPLDTEKFPPKRQQLRWQRASLLLRIKEEVVKQINAGFLEVCNYSEWVANIVPVEKKDGRVRVCVDYRDLNKASPKDNFPLPHIDILVDNTARHSQFSFMDGFSGYNQIRMAEEDKVKTTFTTMWGTFCYRVMPFGLKNAGATYQRAMVTLFHDMMHKEVEVYVDDMIAKSKEGEDHLVNLKRLFDRLQEYKLRLNPAKCTFGARSGKLLGFVVSERGIEVDPDKVKAIKELPPPSSVREVRGFLGRLNYIARFIANLTEKCQPLFRLLRKNAAIEWDEECQKAFDTIKAYLVKPPVLVPPTPGRPLVLYLTVRRQSLGCMLGQEEESTHTERAIYYLSKKFTDGESNYPEIEKMCCALVWVMQRLRQYTLYHTVRLLSKADPLKYLLDSPSSTRNLAKWRCQLTEYDIEYVSRTSVKGQAIADHLAEFPVEDHTPINPDFPDEGILRVDDEGEEPGWKMYFDGAVNSTGSGIGAVLISPDGHHYPVAAKIDFPCTNNVAEYEACILGLQAAIDFKVKELEVFGDSMLTIFQTLGQWKTKDAKLVPYHEYLEKLTKNFEDISFTYTPRMTNQFADALATLASMVSITKENLIEPLEIEIAEGPAHCNSIEASEAKPWYEDIKNLLRTGQYPPFADRRDRKTLRRLAIHYFLSGEILYRRSFDSTLLRCIDEHESRRLMEEVHGGNCGPHMNGLMLAKKIMRLGYYWSTMETDCVKHVRHCHRCQVYADQIKAPPNELRPMTAPWPFSMWGMDVIGPINPKASNGHMFILVAIDYFTKWIEAVTLASVTAKAVARFLRRDVIARYGVPATIITDNAKNLNNKVIDELCAQFKIRHRNSTPYRPQMNGAVEAANKNIKKIIEKMTVNYKDWHEMLPYALLAYRTSIRTSTGATPYSLVYGMEAVLPIEVEIPSMRILAEAELEEAEWAKQRYEQLNFIDEKRLKALCHGQCYQQRMARAFNARVRHRDFNPGDLVLRKVLHVTPDSRGKFSYKYDGPFVVKEVFSGGAVVLSDMDGTENALPVNADAIKK</sequence>
<dbReference type="CDD" id="cd01647">
    <property type="entry name" value="RT_LTR"/>
    <property type="match status" value="1"/>
</dbReference>
<feature type="non-terminal residue" evidence="5">
    <location>
        <position position="1483"/>
    </location>
</feature>
<dbReference type="Pfam" id="PF17919">
    <property type="entry name" value="RT_RNaseH_2"/>
    <property type="match status" value="1"/>
</dbReference>
<feature type="domain" description="RNase H type-1" evidence="2">
    <location>
        <begin position="909"/>
        <end position="1041"/>
    </location>
</feature>
<feature type="compositionally biased region" description="Low complexity" evidence="1">
    <location>
        <begin position="112"/>
        <end position="121"/>
    </location>
</feature>
<dbReference type="PANTHER" id="PTHR48475:SF1">
    <property type="entry name" value="RNASE H TYPE-1 DOMAIN-CONTAINING PROTEIN"/>
    <property type="match status" value="1"/>
</dbReference>
<protein>
    <submittedName>
        <fullName evidence="5">Uncharacterized protein LOC116214413</fullName>
    </submittedName>
</protein>
<evidence type="ECO:0000313" key="4">
    <source>
        <dbReference type="Proteomes" id="UP000515151"/>
    </source>
</evidence>
<dbReference type="SUPFAM" id="SSF56672">
    <property type="entry name" value="DNA/RNA polymerases"/>
    <property type="match status" value="1"/>
</dbReference>
<dbReference type="Gene3D" id="3.10.20.370">
    <property type="match status" value="1"/>
</dbReference>
<reference evidence="4" key="1">
    <citation type="journal article" date="2020" name="Plant Biotechnol. J.">
        <title>The pomegranate (Punica granatum L.) draft genome dissects genetic divergence between soft- and hard-seeded cultivars.</title>
        <authorList>
            <person name="Luo X."/>
            <person name="Li H."/>
            <person name="Wu Z."/>
            <person name="Yao W."/>
            <person name="Zhao P."/>
            <person name="Cao D."/>
            <person name="Yu H."/>
            <person name="Li K."/>
            <person name="Poudel K."/>
            <person name="Zhao D."/>
            <person name="Zhang F."/>
            <person name="Xia X."/>
            <person name="Chen L."/>
            <person name="Wang Q."/>
            <person name="Jing D."/>
            <person name="Cao S."/>
        </authorList>
    </citation>
    <scope>NUCLEOTIDE SEQUENCE [LARGE SCALE GENOMIC DNA]</scope>
    <source>
        <strain evidence="4">cv. Tunisia</strain>
    </source>
</reference>
<proteinExistence type="predicted"/>
<evidence type="ECO:0000256" key="1">
    <source>
        <dbReference type="SAM" id="MobiDB-lite"/>
    </source>
</evidence>
<dbReference type="OrthoDB" id="101614at2759"/>
<dbReference type="Gene3D" id="3.10.10.10">
    <property type="entry name" value="HIV Type 1 Reverse Transcriptase, subunit A, domain 1"/>
    <property type="match status" value="1"/>
</dbReference>
<dbReference type="InterPro" id="IPR036397">
    <property type="entry name" value="RNaseH_sf"/>
</dbReference>
<dbReference type="FunFam" id="3.30.420.10:FF:000032">
    <property type="entry name" value="Retrovirus-related Pol polyprotein from transposon 297-like Protein"/>
    <property type="match status" value="1"/>
</dbReference>
<dbReference type="PROSITE" id="PS50879">
    <property type="entry name" value="RNASE_H_1"/>
    <property type="match status" value="1"/>
</dbReference>
<name>A0A6P8E6S7_PUNGR</name>
<dbReference type="InterPro" id="IPR043128">
    <property type="entry name" value="Rev_trsase/Diguanyl_cyclase"/>
</dbReference>
<accession>A0A6P8E6S7</accession>
<dbReference type="CDD" id="cd09279">
    <property type="entry name" value="RNase_HI_like"/>
    <property type="match status" value="1"/>
</dbReference>
<dbReference type="Pfam" id="PF00078">
    <property type="entry name" value="RVT_1"/>
    <property type="match status" value="1"/>
</dbReference>